<gene>
    <name evidence="1" type="ORF">ALQ05_00945</name>
</gene>
<dbReference type="RefSeq" id="WP_135187515.1">
    <property type="nucleotide sequence ID" value="NZ_RBRD01000234.1"/>
</dbReference>
<protein>
    <submittedName>
        <fullName evidence="1">Uncharacterized protein</fullName>
    </submittedName>
</protein>
<name>A0A3M4UW12_PSEA0</name>
<dbReference type="Proteomes" id="UP000279553">
    <property type="component" value="Unassembled WGS sequence"/>
</dbReference>
<dbReference type="EMBL" id="RBRD01000234">
    <property type="protein sequence ID" value="RMQ33844.1"/>
    <property type="molecule type" value="Genomic_DNA"/>
</dbReference>
<proteinExistence type="predicted"/>
<sequence>MSNIENDDKDSMIRVVDAICGAGKTTWVFDHIRNNPDKRWLFVSPYLSEVGDGKTKGRIQLELPSLDFKAPGTSSLSKSSHLKSLLACGHNIACTHALFEDIDKDTIQIIYENDYHLIIDETIDMVEVWKEYHPQDITALAEAGMIHIADNGRVEWNHLKYPNYKGRDLSVKNKCDTGSLWLYGDNIFIARTPPCVIEAAKTTTILTYLFEGSLMAAWLKVNKLSYTPYYPEGLRSEKEIKRIIKEKLSIVDTPKKVIELQRDNKGMYAPHTFSYTWFENADSDTLKTLGSSLENARQKIMPKGEYFWTAPIGKTPYKQLKLMAHKRWQTDLEGDDDSKHRTFIPWNTRATNEFAERTNCIYIYNVYPNVVVAQHYKALGIDIDSEQYALGYMLQFIFRGSIRTHNPMSILVASERMKTMLENWLEI</sequence>
<comment type="caution">
    <text evidence="1">The sequence shown here is derived from an EMBL/GenBank/DDBJ whole genome shotgun (WGS) entry which is preliminary data.</text>
</comment>
<reference evidence="1 2" key="1">
    <citation type="submission" date="2018-08" db="EMBL/GenBank/DDBJ databases">
        <title>Recombination of ecologically and evolutionarily significant loci maintains genetic cohesion in the Pseudomonas syringae species complex.</title>
        <authorList>
            <person name="Dillon M."/>
            <person name="Thakur S."/>
            <person name="Almeida R.N.D."/>
            <person name="Weir B.S."/>
            <person name="Guttman D.S."/>
        </authorList>
    </citation>
    <scope>NUCLEOTIDE SEQUENCE [LARGE SCALE GENOMIC DNA]</scope>
    <source>
        <strain evidence="1 2">ICMP 535</strain>
    </source>
</reference>
<accession>A0A3M4UW12</accession>
<dbReference type="AlphaFoldDB" id="A0A3M4UW12"/>
<evidence type="ECO:0000313" key="2">
    <source>
        <dbReference type="Proteomes" id="UP000279553"/>
    </source>
</evidence>
<evidence type="ECO:0000313" key="1">
    <source>
        <dbReference type="EMBL" id="RMQ33844.1"/>
    </source>
</evidence>
<organism evidence="1 2">
    <name type="scientific">Pseudomonas amygdali pv. mori</name>
    <dbReference type="NCBI Taxonomy" id="34065"/>
    <lineage>
        <taxon>Bacteria</taxon>
        <taxon>Pseudomonadati</taxon>
        <taxon>Pseudomonadota</taxon>
        <taxon>Gammaproteobacteria</taxon>
        <taxon>Pseudomonadales</taxon>
        <taxon>Pseudomonadaceae</taxon>
        <taxon>Pseudomonas</taxon>
        <taxon>Pseudomonas amygdali</taxon>
    </lineage>
</organism>